<keyword evidence="2" id="KW-0479">Metal-binding</keyword>
<comment type="caution">
    <text evidence="6">The sequence shown here is derived from an EMBL/GenBank/DDBJ whole genome shotgun (WGS) entry which is preliminary data.</text>
</comment>
<dbReference type="InterPro" id="IPR011330">
    <property type="entry name" value="Glyco_hydro/deAcase_b/a-brl"/>
</dbReference>
<dbReference type="PANTHER" id="PTHR31609:SF1">
    <property type="entry name" value="CARBOHYDRATE DEACETYLASE"/>
    <property type="match status" value="1"/>
</dbReference>
<evidence type="ECO:0000313" key="7">
    <source>
        <dbReference type="Proteomes" id="UP001596060"/>
    </source>
</evidence>
<dbReference type="PANTHER" id="PTHR31609">
    <property type="entry name" value="YDJC DEACETYLASE FAMILY MEMBER"/>
    <property type="match status" value="1"/>
</dbReference>
<keyword evidence="3" id="KW-0378">Hydrolase</keyword>
<evidence type="ECO:0000256" key="1">
    <source>
        <dbReference type="ARBA" id="ARBA00001946"/>
    </source>
</evidence>
<dbReference type="Gene3D" id="3.20.20.370">
    <property type="entry name" value="Glycoside hydrolase/deacetylase"/>
    <property type="match status" value="1"/>
</dbReference>
<evidence type="ECO:0000256" key="2">
    <source>
        <dbReference type="ARBA" id="ARBA00022723"/>
    </source>
</evidence>
<evidence type="ECO:0000256" key="3">
    <source>
        <dbReference type="ARBA" id="ARBA00022801"/>
    </source>
</evidence>
<gene>
    <name evidence="6" type="ORF">ACFPN9_04800</name>
</gene>
<evidence type="ECO:0000256" key="5">
    <source>
        <dbReference type="ARBA" id="ARBA00023277"/>
    </source>
</evidence>
<dbReference type="SUPFAM" id="SSF88713">
    <property type="entry name" value="Glycoside hydrolase/deacetylase"/>
    <property type="match status" value="1"/>
</dbReference>
<dbReference type="InterPro" id="IPR006879">
    <property type="entry name" value="YdjC-like"/>
</dbReference>
<reference evidence="7" key="1">
    <citation type="journal article" date="2019" name="Int. J. Syst. Evol. Microbiol.">
        <title>The Global Catalogue of Microorganisms (GCM) 10K type strain sequencing project: providing services to taxonomists for standard genome sequencing and annotation.</title>
        <authorList>
            <consortium name="The Broad Institute Genomics Platform"/>
            <consortium name="The Broad Institute Genome Sequencing Center for Infectious Disease"/>
            <person name="Wu L."/>
            <person name="Ma J."/>
        </authorList>
    </citation>
    <scope>NUCLEOTIDE SEQUENCE [LARGE SCALE GENOMIC DNA]</scope>
    <source>
        <strain evidence="7">CCUG 43117</strain>
    </source>
</reference>
<dbReference type="RefSeq" id="WP_066719573.1">
    <property type="nucleotide sequence ID" value="NZ_JBHSLU010000007.1"/>
</dbReference>
<proteinExistence type="predicted"/>
<dbReference type="Proteomes" id="UP001596060">
    <property type="component" value="Unassembled WGS sequence"/>
</dbReference>
<keyword evidence="4" id="KW-0460">Magnesium</keyword>
<accession>A0ABW0NYX8</accession>
<sequence length="288" mass="30767">MASGFVLCADDFALTDGVSRSILALIEAGKLSAAGAMTNRPHWRNFAGAFGALAEKADLGLHLNLTCANPLGAMPRLAPGGVFPALPELARAAVTSPTVRREIAAEIARQLDAFEDSMGRSPAFLDGHQHVHVLPGIRRALLDILSKRYPKGGLYLRDPHDSPAAIRARGVAIGKALTISALALGFRRAALRRGFPVNRGFSGVAPFDPQRDFAADLQRFLLRPGPAHLVMCHPGFVDDELARLDPVVATRPVEHEALLGFVAQGLSMVRFSELFSTPSASHSLPRHG</sequence>
<evidence type="ECO:0000256" key="4">
    <source>
        <dbReference type="ARBA" id="ARBA00022842"/>
    </source>
</evidence>
<dbReference type="CDD" id="cd10807">
    <property type="entry name" value="YdjC_like_3"/>
    <property type="match status" value="1"/>
</dbReference>
<keyword evidence="7" id="KW-1185">Reference proteome</keyword>
<dbReference type="Pfam" id="PF04794">
    <property type="entry name" value="YdjC"/>
    <property type="match status" value="1"/>
</dbReference>
<dbReference type="EMBL" id="JBHSLU010000007">
    <property type="protein sequence ID" value="MFC5504572.1"/>
    <property type="molecule type" value="Genomic_DNA"/>
</dbReference>
<keyword evidence="5" id="KW-0119">Carbohydrate metabolism</keyword>
<comment type="cofactor">
    <cofactor evidence="1">
        <name>Mg(2+)</name>
        <dbReference type="ChEBI" id="CHEBI:18420"/>
    </cofactor>
</comment>
<protein>
    <submittedName>
        <fullName evidence="6">ChbG/HpnK family deacetylase</fullName>
    </submittedName>
</protein>
<evidence type="ECO:0000313" key="6">
    <source>
        <dbReference type="EMBL" id="MFC5504572.1"/>
    </source>
</evidence>
<name>A0ABW0NYX8_9HYPH</name>
<organism evidence="6 7">
    <name type="scientific">Bosea massiliensis</name>
    <dbReference type="NCBI Taxonomy" id="151419"/>
    <lineage>
        <taxon>Bacteria</taxon>
        <taxon>Pseudomonadati</taxon>
        <taxon>Pseudomonadota</taxon>
        <taxon>Alphaproteobacteria</taxon>
        <taxon>Hyphomicrobiales</taxon>
        <taxon>Boseaceae</taxon>
        <taxon>Bosea</taxon>
    </lineage>
</organism>